<dbReference type="EMBL" id="BAAAYK010000038">
    <property type="protein sequence ID" value="GAA3357578.1"/>
    <property type="molecule type" value="Genomic_DNA"/>
</dbReference>
<keyword evidence="3" id="KW-1185">Reference proteome</keyword>
<organism evidence="2 3">
    <name type="scientific">Saccharopolyspora gregorii</name>
    <dbReference type="NCBI Taxonomy" id="33914"/>
    <lineage>
        <taxon>Bacteria</taxon>
        <taxon>Bacillati</taxon>
        <taxon>Actinomycetota</taxon>
        <taxon>Actinomycetes</taxon>
        <taxon>Pseudonocardiales</taxon>
        <taxon>Pseudonocardiaceae</taxon>
        <taxon>Saccharopolyspora</taxon>
    </lineage>
</organism>
<evidence type="ECO:0000256" key="1">
    <source>
        <dbReference type="SAM" id="MobiDB-lite"/>
    </source>
</evidence>
<reference evidence="3" key="1">
    <citation type="journal article" date="2019" name="Int. J. Syst. Evol. Microbiol.">
        <title>The Global Catalogue of Microorganisms (GCM) 10K type strain sequencing project: providing services to taxonomists for standard genome sequencing and annotation.</title>
        <authorList>
            <consortium name="The Broad Institute Genomics Platform"/>
            <consortium name="The Broad Institute Genome Sequencing Center for Infectious Disease"/>
            <person name="Wu L."/>
            <person name="Ma J."/>
        </authorList>
    </citation>
    <scope>NUCLEOTIDE SEQUENCE [LARGE SCALE GENOMIC DNA]</scope>
    <source>
        <strain evidence="3">JCM 9687</strain>
    </source>
</reference>
<comment type="caution">
    <text evidence="2">The sequence shown here is derived from an EMBL/GenBank/DDBJ whole genome shotgun (WGS) entry which is preliminary data.</text>
</comment>
<evidence type="ECO:0000313" key="3">
    <source>
        <dbReference type="Proteomes" id="UP001500483"/>
    </source>
</evidence>
<protein>
    <submittedName>
        <fullName evidence="2">Uncharacterized protein</fullName>
    </submittedName>
</protein>
<gene>
    <name evidence="2" type="ORF">GCM10020366_26200</name>
</gene>
<proteinExistence type="predicted"/>
<sequence>MLGGHDQVAFVLAVLVVDDEDHAAAGEGGAGFGELGHRFSSETGVGRGPLAFAPGRSGIDTDSDAFTY</sequence>
<feature type="region of interest" description="Disordered" evidence="1">
    <location>
        <begin position="49"/>
        <end position="68"/>
    </location>
</feature>
<accession>A0ABP6RN35</accession>
<dbReference type="Proteomes" id="UP001500483">
    <property type="component" value="Unassembled WGS sequence"/>
</dbReference>
<evidence type="ECO:0000313" key="2">
    <source>
        <dbReference type="EMBL" id="GAA3357578.1"/>
    </source>
</evidence>
<name>A0ABP6RN35_9PSEU</name>